<dbReference type="NCBIfam" id="TIGR00756">
    <property type="entry name" value="PPR"/>
    <property type="match status" value="1"/>
</dbReference>
<feature type="region of interest" description="Disordered" evidence="4">
    <location>
        <begin position="381"/>
        <end position="402"/>
    </location>
</feature>
<protein>
    <recommendedName>
        <fullName evidence="7">Pentatricopeptide repeat-containing protein</fullName>
    </recommendedName>
</protein>
<organism evidence="5 6">
    <name type="scientific">Hibiscus syriacus</name>
    <name type="common">Rose of Sharon</name>
    <dbReference type="NCBI Taxonomy" id="106335"/>
    <lineage>
        <taxon>Eukaryota</taxon>
        <taxon>Viridiplantae</taxon>
        <taxon>Streptophyta</taxon>
        <taxon>Embryophyta</taxon>
        <taxon>Tracheophyta</taxon>
        <taxon>Spermatophyta</taxon>
        <taxon>Magnoliopsida</taxon>
        <taxon>eudicotyledons</taxon>
        <taxon>Gunneridae</taxon>
        <taxon>Pentapetalae</taxon>
        <taxon>rosids</taxon>
        <taxon>malvids</taxon>
        <taxon>Malvales</taxon>
        <taxon>Malvaceae</taxon>
        <taxon>Malvoideae</taxon>
        <taxon>Hibiscus</taxon>
    </lineage>
</organism>
<dbReference type="InterPro" id="IPR002885">
    <property type="entry name" value="PPR_rpt"/>
</dbReference>
<dbReference type="Pfam" id="PF13041">
    <property type="entry name" value="PPR_2"/>
    <property type="match status" value="2"/>
</dbReference>
<accession>A0A6A3A7B0</accession>
<dbReference type="EMBL" id="VEPZ02001033">
    <property type="protein sequence ID" value="KAE8700038.1"/>
    <property type="molecule type" value="Genomic_DNA"/>
</dbReference>
<feature type="repeat" description="PPR" evidence="3">
    <location>
        <begin position="221"/>
        <end position="255"/>
    </location>
</feature>
<dbReference type="AlphaFoldDB" id="A0A6A3A7B0"/>
<dbReference type="Gene3D" id="1.25.40.10">
    <property type="entry name" value="Tetratricopeptide repeat domain"/>
    <property type="match status" value="1"/>
</dbReference>
<evidence type="ECO:0000313" key="5">
    <source>
        <dbReference type="EMBL" id="KAE8700038.1"/>
    </source>
</evidence>
<dbReference type="InterPro" id="IPR011990">
    <property type="entry name" value="TPR-like_helical_dom_sf"/>
</dbReference>
<feature type="compositionally biased region" description="Low complexity" evidence="4">
    <location>
        <begin position="381"/>
        <end position="393"/>
    </location>
</feature>
<evidence type="ECO:0000256" key="1">
    <source>
        <dbReference type="ARBA" id="ARBA00007626"/>
    </source>
</evidence>
<evidence type="ECO:0000256" key="2">
    <source>
        <dbReference type="ARBA" id="ARBA00022737"/>
    </source>
</evidence>
<evidence type="ECO:0000313" key="6">
    <source>
        <dbReference type="Proteomes" id="UP000436088"/>
    </source>
</evidence>
<comment type="similarity">
    <text evidence="1">Belongs to the PPR family. P subfamily.</text>
</comment>
<evidence type="ECO:0000256" key="3">
    <source>
        <dbReference type="PROSITE-ProRule" id="PRU00708"/>
    </source>
</evidence>
<keyword evidence="6" id="KW-1185">Reference proteome</keyword>
<name>A0A6A3A7B0_HIBSY</name>
<evidence type="ECO:0000256" key="4">
    <source>
        <dbReference type="SAM" id="MobiDB-lite"/>
    </source>
</evidence>
<proteinExistence type="inferred from homology"/>
<gene>
    <name evidence="5" type="ORF">F3Y22_tig00110569pilonHSYRG00354</name>
</gene>
<keyword evidence="2" id="KW-0677">Repeat</keyword>
<dbReference type="PROSITE" id="PS51375">
    <property type="entry name" value="PPR"/>
    <property type="match status" value="1"/>
</dbReference>
<comment type="caution">
    <text evidence="5">The sequence shown here is derived from an EMBL/GenBank/DDBJ whole genome shotgun (WGS) entry which is preliminary data.</text>
</comment>
<sequence length="426" mass="47581">MDSSAGPDDEGSPTANVALSPEQEAEFYLGIGIAIKAFMVRQAEAKKTGEALSTGQEREFMENFLKGFMQYLEKEAEESKEDNADTTLKEILECFNKLIMNFLDLRKKIGSMHISCEVGKGTDDTASEPLADILPFVFRSDLPRGAFSALSDRPQLPCHQRLINIEVRTKATLRVRLDLKTRELKIFKLDSNSKSLTVADEQLENARNVWNAMKARNIPPNVYTFAITINALCKKNRLHEACELLRKLKCTSIAPKPLIFNPVIDGLCKSRNLDEANLIVEMEEKKCYPHKVTFTILIIGHCMKSRRGRGRRRRWFKKKKETSIVGYGKQIKDFVRIQIGSEGDIASEFTSSSDGELSLDQAEKISEEIEKTFKRRERAAAPSLEAAAASSDSDQAESEDAASIAVAIASQVRENKIGEILSPGPE</sequence>
<reference evidence="5" key="1">
    <citation type="submission" date="2019-09" db="EMBL/GenBank/DDBJ databases">
        <title>Draft genome information of white flower Hibiscus syriacus.</title>
        <authorList>
            <person name="Kim Y.-M."/>
        </authorList>
    </citation>
    <scope>NUCLEOTIDE SEQUENCE [LARGE SCALE GENOMIC DNA]</scope>
    <source>
        <strain evidence="5">YM2019G1</strain>
    </source>
</reference>
<evidence type="ECO:0008006" key="7">
    <source>
        <dbReference type="Google" id="ProtNLM"/>
    </source>
</evidence>
<dbReference type="PANTHER" id="PTHR47941">
    <property type="entry name" value="PENTATRICOPEPTIDE REPEAT-CONTAINING PROTEIN 3, MITOCHONDRIAL"/>
    <property type="match status" value="1"/>
</dbReference>
<dbReference type="Proteomes" id="UP000436088">
    <property type="component" value="Unassembled WGS sequence"/>
</dbReference>